<organism evidence="1">
    <name type="scientific">marine sediment metagenome</name>
    <dbReference type="NCBI Taxonomy" id="412755"/>
    <lineage>
        <taxon>unclassified sequences</taxon>
        <taxon>metagenomes</taxon>
        <taxon>ecological metagenomes</taxon>
    </lineage>
</organism>
<proteinExistence type="predicted"/>
<dbReference type="AlphaFoldDB" id="A0A0F8W431"/>
<dbReference type="EMBL" id="LAZR01067492">
    <property type="protein sequence ID" value="KKK51472.1"/>
    <property type="molecule type" value="Genomic_DNA"/>
</dbReference>
<dbReference type="SUPFAM" id="SSF103642">
    <property type="entry name" value="Sec-C motif"/>
    <property type="match status" value="1"/>
</dbReference>
<evidence type="ECO:0000313" key="1">
    <source>
        <dbReference type="EMBL" id="KKK51472.1"/>
    </source>
</evidence>
<dbReference type="Pfam" id="PF02810">
    <property type="entry name" value="SEC-C"/>
    <property type="match status" value="1"/>
</dbReference>
<name>A0A0F8W431_9ZZZZ</name>
<dbReference type="InterPro" id="IPR004027">
    <property type="entry name" value="SEC_C_motif"/>
</dbReference>
<dbReference type="Gene3D" id="3.10.450.50">
    <property type="match status" value="1"/>
</dbReference>
<accession>A0A0F8W431</accession>
<protein>
    <recommendedName>
        <fullName evidence="2">SEC-C motif domain protein</fullName>
    </recommendedName>
</protein>
<evidence type="ECO:0008006" key="2">
    <source>
        <dbReference type="Google" id="ProtNLM"/>
    </source>
</evidence>
<reference evidence="1" key="1">
    <citation type="journal article" date="2015" name="Nature">
        <title>Complex archaea that bridge the gap between prokaryotes and eukaryotes.</title>
        <authorList>
            <person name="Spang A."/>
            <person name="Saw J.H."/>
            <person name="Jorgensen S.L."/>
            <person name="Zaremba-Niedzwiedzka K."/>
            <person name="Martijn J."/>
            <person name="Lind A.E."/>
            <person name="van Eijk R."/>
            <person name="Schleper C."/>
            <person name="Guy L."/>
            <person name="Ettema T.J."/>
        </authorList>
    </citation>
    <scope>NUCLEOTIDE SEQUENCE</scope>
</reference>
<sequence length="86" mass="9376">MKNVKKGVNVIQFPEQSKEQGRNELCSCGSGKKFKKCCLVKKQAEGAANITTMLMLLYRIVEESGGTSVVISKEDIDTPHGEGSIE</sequence>
<comment type="caution">
    <text evidence="1">The sequence shown here is derived from an EMBL/GenBank/DDBJ whole genome shotgun (WGS) entry which is preliminary data.</text>
</comment>
<gene>
    <name evidence="1" type="ORF">LCGC14_3114620</name>
</gene>